<dbReference type="GO" id="GO:0016746">
    <property type="term" value="F:acyltransferase activity"/>
    <property type="evidence" value="ECO:0007669"/>
    <property type="project" value="UniProtKB-KW"/>
</dbReference>
<dbReference type="GO" id="GO:1901137">
    <property type="term" value="P:carbohydrate derivative biosynthetic process"/>
    <property type="evidence" value="ECO:0007669"/>
    <property type="project" value="UniProtKB-ARBA"/>
</dbReference>
<dbReference type="Pfam" id="PF03279">
    <property type="entry name" value="Lip_A_acyltrans"/>
    <property type="match status" value="1"/>
</dbReference>
<accession>X1MC92</accession>
<evidence type="ECO:0000256" key="1">
    <source>
        <dbReference type="ARBA" id="ARBA00004533"/>
    </source>
</evidence>
<keyword evidence="3" id="KW-0997">Cell inner membrane</keyword>
<dbReference type="AlphaFoldDB" id="X1MC92"/>
<comment type="caution">
    <text evidence="7">The sequence shown here is derived from an EMBL/GenBank/DDBJ whole genome shotgun (WGS) entry which is preliminary data.</text>
</comment>
<dbReference type="GO" id="GO:0008610">
    <property type="term" value="P:lipid biosynthetic process"/>
    <property type="evidence" value="ECO:0007669"/>
    <property type="project" value="UniProtKB-ARBA"/>
</dbReference>
<evidence type="ECO:0000256" key="4">
    <source>
        <dbReference type="ARBA" id="ARBA00022679"/>
    </source>
</evidence>
<evidence type="ECO:0000256" key="3">
    <source>
        <dbReference type="ARBA" id="ARBA00022519"/>
    </source>
</evidence>
<evidence type="ECO:0000313" key="7">
    <source>
        <dbReference type="EMBL" id="GAI28903.1"/>
    </source>
</evidence>
<keyword evidence="4" id="KW-0808">Transferase</keyword>
<keyword evidence="6" id="KW-0012">Acyltransferase</keyword>
<reference evidence="7" key="1">
    <citation type="journal article" date="2014" name="Front. Microbiol.">
        <title>High frequency of phylogenetically diverse reductive dehalogenase-homologous genes in deep subseafloor sedimentary metagenomes.</title>
        <authorList>
            <person name="Kawai M."/>
            <person name="Futagami T."/>
            <person name="Toyoda A."/>
            <person name="Takaki Y."/>
            <person name="Nishi S."/>
            <person name="Hori S."/>
            <person name="Arai W."/>
            <person name="Tsubouchi T."/>
            <person name="Morono Y."/>
            <person name="Uchiyama I."/>
            <person name="Ito T."/>
            <person name="Fujiyama A."/>
            <person name="Inagaki F."/>
            <person name="Takami H."/>
        </authorList>
    </citation>
    <scope>NUCLEOTIDE SEQUENCE</scope>
    <source>
        <strain evidence="7">Expedition CK06-06</strain>
    </source>
</reference>
<dbReference type="InterPro" id="IPR004960">
    <property type="entry name" value="LipA_acyltrans"/>
</dbReference>
<protein>
    <recommendedName>
        <fullName evidence="8">Lipid A biosynthesis lauroyl acyltransferase</fullName>
    </recommendedName>
</protein>
<dbReference type="PANTHER" id="PTHR30606:SF10">
    <property type="entry name" value="PHOSPHATIDYLINOSITOL MANNOSIDE ACYLTRANSFERASE"/>
    <property type="match status" value="1"/>
</dbReference>
<dbReference type="EMBL" id="BARV01021900">
    <property type="protein sequence ID" value="GAI28903.1"/>
    <property type="molecule type" value="Genomic_DNA"/>
</dbReference>
<comment type="subcellular location">
    <subcellularLocation>
        <location evidence="1">Cell inner membrane</location>
    </subcellularLocation>
</comment>
<evidence type="ECO:0000256" key="6">
    <source>
        <dbReference type="ARBA" id="ARBA00023315"/>
    </source>
</evidence>
<keyword evidence="5" id="KW-0472">Membrane</keyword>
<sequence>MMLTGHYSNFEIMGYMLGLFGFNAYSIARPLDNRFISRYLYDVRQRAGQTIIDKKGATELTDKLTSNGAALGFIADQDAGRKGIFVDFFGRKASTYKSIGLLAITNNVPVAVAYSRRFANRFYFEIGVNRIILPEEWAEKDDPLKWVTAEYTKAIEEFVREDPSQYWWLHRRWKHQPKEEVQKSKGLS</sequence>
<gene>
    <name evidence="7" type="ORF">S06H3_36193</name>
</gene>
<dbReference type="GO" id="GO:0005886">
    <property type="term" value="C:plasma membrane"/>
    <property type="evidence" value="ECO:0007669"/>
    <property type="project" value="UniProtKB-SubCell"/>
</dbReference>
<dbReference type="PANTHER" id="PTHR30606">
    <property type="entry name" value="LIPID A BIOSYNTHESIS LAUROYL ACYLTRANSFERASE"/>
    <property type="match status" value="1"/>
</dbReference>
<proteinExistence type="predicted"/>
<organism evidence="7">
    <name type="scientific">marine sediment metagenome</name>
    <dbReference type="NCBI Taxonomy" id="412755"/>
    <lineage>
        <taxon>unclassified sequences</taxon>
        <taxon>metagenomes</taxon>
        <taxon>ecological metagenomes</taxon>
    </lineage>
</organism>
<dbReference type="CDD" id="cd07984">
    <property type="entry name" value="LPLAT_LABLAT-like"/>
    <property type="match status" value="1"/>
</dbReference>
<feature type="non-terminal residue" evidence="7">
    <location>
        <position position="188"/>
    </location>
</feature>
<evidence type="ECO:0008006" key="8">
    <source>
        <dbReference type="Google" id="ProtNLM"/>
    </source>
</evidence>
<evidence type="ECO:0000256" key="2">
    <source>
        <dbReference type="ARBA" id="ARBA00022475"/>
    </source>
</evidence>
<keyword evidence="2" id="KW-1003">Cell membrane</keyword>
<name>X1MC92_9ZZZZ</name>
<evidence type="ECO:0000256" key="5">
    <source>
        <dbReference type="ARBA" id="ARBA00023136"/>
    </source>
</evidence>